<reference evidence="2" key="2">
    <citation type="submission" date="2018-05" db="EMBL/GenBank/DDBJ databases">
        <title>OgluRS3 (Oryza glumaepatula Reference Sequence Version 3).</title>
        <authorList>
            <person name="Zhang J."/>
            <person name="Kudrna D."/>
            <person name="Lee S."/>
            <person name="Talag J."/>
            <person name="Welchert J."/>
            <person name="Wing R.A."/>
        </authorList>
    </citation>
    <scope>NUCLEOTIDE SEQUENCE [LARGE SCALE GENOMIC DNA]</scope>
</reference>
<name>A0A0E0AUR3_9ORYZ</name>
<evidence type="ECO:0000313" key="2">
    <source>
        <dbReference type="EnsemblPlants" id="OGLUM08G13640.1"/>
    </source>
</evidence>
<protein>
    <submittedName>
        <fullName evidence="2">Uncharacterized protein</fullName>
    </submittedName>
</protein>
<feature type="compositionally biased region" description="Basic and acidic residues" evidence="1">
    <location>
        <begin position="7"/>
        <end position="17"/>
    </location>
</feature>
<keyword evidence="3" id="KW-1185">Reference proteome</keyword>
<feature type="region of interest" description="Disordered" evidence="1">
    <location>
        <begin position="1"/>
        <end position="84"/>
    </location>
</feature>
<sequence>MATTMEMPRKTGDMERTRRQRGSALRQEKLSSRSPPSLVPLRSPPSAGRSRGGGAEERAPPLAATSPWEACRPCNTPRPPSPER</sequence>
<dbReference type="Proteomes" id="UP000026961">
    <property type="component" value="Chromosome 8"/>
</dbReference>
<feature type="compositionally biased region" description="Low complexity" evidence="1">
    <location>
        <begin position="32"/>
        <end position="49"/>
    </location>
</feature>
<accession>A0A0E0AUR3</accession>
<evidence type="ECO:0000313" key="3">
    <source>
        <dbReference type="Proteomes" id="UP000026961"/>
    </source>
</evidence>
<dbReference type="Gramene" id="OGLUM08G13640.1">
    <property type="protein sequence ID" value="OGLUM08G13640.1"/>
    <property type="gene ID" value="OGLUM08G13640"/>
</dbReference>
<evidence type="ECO:0000256" key="1">
    <source>
        <dbReference type="SAM" id="MobiDB-lite"/>
    </source>
</evidence>
<dbReference type="HOGENOM" id="CLU_2531155_0_0_1"/>
<reference evidence="2" key="1">
    <citation type="submission" date="2015-04" db="UniProtKB">
        <authorList>
            <consortium name="EnsemblPlants"/>
        </authorList>
    </citation>
    <scope>IDENTIFICATION</scope>
</reference>
<organism evidence="2">
    <name type="scientific">Oryza glumipatula</name>
    <dbReference type="NCBI Taxonomy" id="40148"/>
    <lineage>
        <taxon>Eukaryota</taxon>
        <taxon>Viridiplantae</taxon>
        <taxon>Streptophyta</taxon>
        <taxon>Embryophyta</taxon>
        <taxon>Tracheophyta</taxon>
        <taxon>Spermatophyta</taxon>
        <taxon>Magnoliopsida</taxon>
        <taxon>Liliopsida</taxon>
        <taxon>Poales</taxon>
        <taxon>Poaceae</taxon>
        <taxon>BOP clade</taxon>
        <taxon>Oryzoideae</taxon>
        <taxon>Oryzeae</taxon>
        <taxon>Oryzinae</taxon>
        <taxon>Oryza</taxon>
    </lineage>
</organism>
<dbReference type="AlphaFoldDB" id="A0A0E0AUR3"/>
<proteinExistence type="predicted"/>
<dbReference type="EnsemblPlants" id="OGLUM08G13640.1">
    <property type="protein sequence ID" value="OGLUM08G13640.1"/>
    <property type="gene ID" value="OGLUM08G13640"/>
</dbReference>